<organism evidence="2 3">
    <name type="scientific">Candidatus Spyradosoma merdigallinarum</name>
    <dbReference type="NCBI Taxonomy" id="2840950"/>
    <lineage>
        <taxon>Bacteria</taxon>
        <taxon>Pseudomonadati</taxon>
        <taxon>Verrucomicrobiota</taxon>
        <taxon>Opitutia</taxon>
        <taxon>Opitutia incertae sedis</taxon>
        <taxon>Candidatus Spyradosoma</taxon>
    </lineage>
</organism>
<dbReference type="Proteomes" id="UP000886812">
    <property type="component" value="Unassembled WGS sequence"/>
</dbReference>
<protein>
    <submittedName>
        <fullName evidence="2">Uncharacterized protein</fullName>
    </submittedName>
</protein>
<reference evidence="2" key="1">
    <citation type="submission" date="2020-10" db="EMBL/GenBank/DDBJ databases">
        <authorList>
            <person name="Gilroy R."/>
        </authorList>
    </citation>
    <scope>NUCLEOTIDE SEQUENCE</scope>
    <source>
        <strain evidence="2">10669</strain>
    </source>
</reference>
<proteinExistence type="predicted"/>
<keyword evidence="1" id="KW-0472">Membrane</keyword>
<sequence length="89" mass="10767">MFAPLSWIFRKIARRYDRGAVFARPDVWKDIRPPLHERLLRWLAGSPFSGESSPENILRRRIHRVVLAALYLFFLWVLYESYWAWGIFD</sequence>
<feature type="transmembrane region" description="Helical" evidence="1">
    <location>
        <begin position="65"/>
        <end position="85"/>
    </location>
</feature>
<evidence type="ECO:0000313" key="3">
    <source>
        <dbReference type="Proteomes" id="UP000886812"/>
    </source>
</evidence>
<comment type="caution">
    <text evidence="2">The sequence shown here is derived from an EMBL/GenBank/DDBJ whole genome shotgun (WGS) entry which is preliminary data.</text>
</comment>
<accession>A0A9D1NJ55</accession>
<dbReference type="AlphaFoldDB" id="A0A9D1NJ55"/>
<reference evidence="2" key="2">
    <citation type="journal article" date="2021" name="PeerJ">
        <title>Extensive microbial diversity within the chicken gut microbiome revealed by metagenomics and culture.</title>
        <authorList>
            <person name="Gilroy R."/>
            <person name="Ravi A."/>
            <person name="Getino M."/>
            <person name="Pursley I."/>
            <person name="Horton D.L."/>
            <person name="Alikhan N.F."/>
            <person name="Baker D."/>
            <person name="Gharbi K."/>
            <person name="Hall N."/>
            <person name="Watson M."/>
            <person name="Adriaenssens E.M."/>
            <person name="Foster-Nyarko E."/>
            <person name="Jarju S."/>
            <person name="Secka A."/>
            <person name="Antonio M."/>
            <person name="Oren A."/>
            <person name="Chaudhuri R.R."/>
            <person name="La Ragione R."/>
            <person name="Hildebrand F."/>
            <person name="Pallen M.J."/>
        </authorList>
    </citation>
    <scope>NUCLEOTIDE SEQUENCE</scope>
    <source>
        <strain evidence="2">10669</strain>
    </source>
</reference>
<keyword evidence="1" id="KW-0812">Transmembrane</keyword>
<name>A0A9D1NJ55_9BACT</name>
<evidence type="ECO:0000313" key="2">
    <source>
        <dbReference type="EMBL" id="HIV04157.1"/>
    </source>
</evidence>
<dbReference type="EMBL" id="DVOG01000083">
    <property type="protein sequence ID" value="HIV04157.1"/>
    <property type="molecule type" value="Genomic_DNA"/>
</dbReference>
<gene>
    <name evidence="2" type="ORF">IAC75_03270</name>
</gene>
<evidence type="ECO:0000256" key="1">
    <source>
        <dbReference type="SAM" id="Phobius"/>
    </source>
</evidence>
<keyword evidence="1" id="KW-1133">Transmembrane helix</keyword>